<dbReference type="GO" id="GO:0005886">
    <property type="term" value="C:plasma membrane"/>
    <property type="evidence" value="ECO:0007669"/>
    <property type="project" value="TreeGrafter"/>
</dbReference>
<dbReference type="PROSITE" id="PS51257">
    <property type="entry name" value="PROKAR_LIPOPROTEIN"/>
    <property type="match status" value="1"/>
</dbReference>
<sequence>MGKINGLLKCLFVFFNVLYAILGCVLIYFVVKISSYGSQLSLVGGPSMGWGWVFAIGILAIACLGIYAGVSENVYALKTFAGLMVVGMIIMMIFGIIVVVARNKVQEELNNTSSEVVKPLMENMQIRRALEEIQQAVKCCGVVSYQDWGDNIPRSCECQSGSSECRSSPQGTSGPDKIYRKTCGEVIFSWANLFCQIMMGFFFGLAVTALLGLLISILMVHQVRRHDGGAGLSIAMKGY</sequence>
<evidence type="ECO:0000256" key="2">
    <source>
        <dbReference type="ARBA" id="ARBA00006840"/>
    </source>
</evidence>
<dbReference type="InterPro" id="IPR000301">
    <property type="entry name" value="Tetraspanin_animals"/>
</dbReference>
<evidence type="ECO:0000256" key="7">
    <source>
        <dbReference type="RuleBase" id="RU361218"/>
    </source>
</evidence>
<protein>
    <recommendedName>
        <fullName evidence="7">Tetraspanin</fullName>
    </recommendedName>
</protein>
<feature type="transmembrane region" description="Helical" evidence="7">
    <location>
        <begin position="80"/>
        <end position="101"/>
    </location>
</feature>
<proteinExistence type="inferred from homology"/>
<dbReference type="SUPFAM" id="SSF48652">
    <property type="entry name" value="Tetraspanin"/>
    <property type="match status" value="1"/>
</dbReference>
<organism evidence="8 9">
    <name type="scientific">Cyclopterus lumpus</name>
    <name type="common">Lumpsucker</name>
    <dbReference type="NCBI Taxonomy" id="8103"/>
    <lineage>
        <taxon>Eukaryota</taxon>
        <taxon>Metazoa</taxon>
        <taxon>Chordata</taxon>
        <taxon>Craniata</taxon>
        <taxon>Vertebrata</taxon>
        <taxon>Euteleostomi</taxon>
        <taxon>Actinopterygii</taxon>
        <taxon>Neopterygii</taxon>
        <taxon>Teleostei</taxon>
        <taxon>Neoteleostei</taxon>
        <taxon>Acanthomorphata</taxon>
        <taxon>Eupercaria</taxon>
        <taxon>Perciformes</taxon>
        <taxon>Cottioidei</taxon>
        <taxon>Cottales</taxon>
        <taxon>Cyclopteridae</taxon>
        <taxon>Cyclopterus</taxon>
    </lineage>
</organism>
<dbReference type="Proteomes" id="UP000694565">
    <property type="component" value="Unplaced"/>
</dbReference>
<dbReference type="GO" id="GO:1900746">
    <property type="term" value="P:regulation of vascular endothelial growth factor signaling pathway"/>
    <property type="evidence" value="ECO:0007669"/>
    <property type="project" value="TreeGrafter"/>
</dbReference>
<keyword evidence="4 7" id="KW-1133">Transmembrane helix</keyword>
<reference evidence="8" key="1">
    <citation type="submission" date="2025-08" db="UniProtKB">
        <authorList>
            <consortium name="Ensembl"/>
        </authorList>
    </citation>
    <scope>IDENTIFICATION</scope>
</reference>
<keyword evidence="5 7" id="KW-0472">Membrane</keyword>
<evidence type="ECO:0000256" key="4">
    <source>
        <dbReference type="ARBA" id="ARBA00022989"/>
    </source>
</evidence>
<comment type="similarity">
    <text evidence="2 7">Belongs to the tetraspanin (TM4SF) family.</text>
</comment>
<evidence type="ECO:0000256" key="6">
    <source>
        <dbReference type="PIRSR" id="PIRSR002419-1"/>
    </source>
</evidence>
<dbReference type="AlphaFoldDB" id="A0A8C2Z6X2"/>
<feature type="transmembrane region" description="Helical" evidence="7">
    <location>
        <begin position="7"/>
        <end position="30"/>
    </location>
</feature>
<dbReference type="InterPro" id="IPR008952">
    <property type="entry name" value="Tetraspanin_EC2_sf"/>
</dbReference>
<evidence type="ECO:0000256" key="5">
    <source>
        <dbReference type="ARBA" id="ARBA00023136"/>
    </source>
</evidence>
<dbReference type="PIRSF" id="PIRSF002419">
    <property type="entry name" value="Tetraspanin"/>
    <property type="match status" value="1"/>
</dbReference>
<dbReference type="PRINTS" id="PR00259">
    <property type="entry name" value="TMFOUR"/>
</dbReference>
<dbReference type="InterPro" id="IPR018499">
    <property type="entry name" value="Tetraspanin/Peripherin"/>
</dbReference>
<accession>A0A8C2Z6X2</accession>
<feature type="disulfide bond" evidence="6">
    <location>
        <begin position="140"/>
        <end position="158"/>
    </location>
</feature>
<evidence type="ECO:0000256" key="1">
    <source>
        <dbReference type="ARBA" id="ARBA00004141"/>
    </source>
</evidence>
<comment type="subcellular location">
    <subcellularLocation>
        <location evidence="1 7">Membrane</location>
        <topology evidence="1 7">Multi-pass membrane protein</topology>
    </subcellularLocation>
</comment>
<reference evidence="8" key="2">
    <citation type="submission" date="2025-09" db="UniProtKB">
        <authorList>
            <consortium name="Ensembl"/>
        </authorList>
    </citation>
    <scope>IDENTIFICATION</scope>
</reference>
<evidence type="ECO:0000313" key="9">
    <source>
        <dbReference type="Proteomes" id="UP000694565"/>
    </source>
</evidence>
<keyword evidence="3 7" id="KW-0812">Transmembrane</keyword>
<evidence type="ECO:0000256" key="3">
    <source>
        <dbReference type="ARBA" id="ARBA00022692"/>
    </source>
</evidence>
<dbReference type="GeneTree" id="ENSGT00940000166983"/>
<evidence type="ECO:0000313" key="8">
    <source>
        <dbReference type="Ensembl" id="ENSCLMP00005022920.1"/>
    </source>
</evidence>
<dbReference type="PANTHER" id="PTHR19282:SF456">
    <property type="entry name" value="CD63 MOLECULE"/>
    <property type="match status" value="1"/>
</dbReference>
<name>A0A8C2Z6X2_CYCLU</name>
<dbReference type="PANTHER" id="PTHR19282">
    <property type="entry name" value="TETRASPANIN"/>
    <property type="match status" value="1"/>
</dbReference>
<feature type="transmembrane region" description="Helical" evidence="7">
    <location>
        <begin position="197"/>
        <end position="220"/>
    </location>
</feature>
<dbReference type="Ensembl" id="ENSCLMT00005024006.1">
    <property type="protein sequence ID" value="ENSCLMP00005022920.1"/>
    <property type="gene ID" value="ENSCLMG00005011380.1"/>
</dbReference>
<dbReference type="Pfam" id="PF00335">
    <property type="entry name" value="Tetraspanin"/>
    <property type="match status" value="1"/>
</dbReference>
<dbReference type="Gene3D" id="1.10.1450.10">
    <property type="entry name" value="Tetraspanin"/>
    <property type="match status" value="1"/>
</dbReference>
<feature type="transmembrane region" description="Helical" evidence="7">
    <location>
        <begin position="50"/>
        <end position="68"/>
    </location>
</feature>
<keyword evidence="9" id="KW-1185">Reference proteome</keyword>
<keyword evidence="6" id="KW-1015">Disulfide bond</keyword>